<evidence type="ECO:0000256" key="1">
    <source>
        <dbReference type="ARBA" id="ARBA00006196"/>
    </source>
</evidence>
<gene>
    <name evidence="3" type="ORF">CYLTODRAFT_359807</name>
</gene>
<evidence type="ECO:0000313" key="3">
    <source>
        <dbReference type="EMBL" id="KIY63528.1"/>
    </source>
</evidence>
<dbReference type="Proteomes" id="UP000054007">
    <property type="component" value="Unassembled WGS sequence"/>
</dbReference>
<dbReference type="OrthoDB" id="19091at2759"/>
<dbReference type="GO" id="GO:1990050">
    <property type="term" value="F:phosphatidic acid transfer activity"/>
    <property type="evidence" value="ECO:0007669"/>
    <property type="project" value="TreeGrafter"/>
</dbReference>
<comment type="similarity">
    <text evidence="1">Belongs to the TRIAP1/MDM35 family.</text>
</comment>
<dbReference type="GO" id="GO:0005758">
    <property type="term" value="C:mitochondrial intermembrane space"/>
    <property type="evidence" value="ECO:0007669"/>
    <property type="project" value="TreeGrafter"/>
</dbReference>
<proteinExistence type="inferred from homology"/>
<dbReference type="AlphaFoldDB" id="A0A0D7AYU3"/>
<keyword evidence="2" id="KW-1015">Disulfide bond</keyword>
<evidence type="ECO:0000313" key="4">
    <source>
        <dbReference type="Proteomes" id="UP000054007"/>
    </source>
</evidence>
<reference evidence="3 4" key="1">
    <citation type="journal article" date="2015" name="Fungal Genet. Biol.">
        <title>Evolution of novel wood decay mechanisms in Agaricales revealed by the genome sequences of Fistulina hepatica and Cylindrobasidium torrendii.</title>
        <authorList>
            <person name="Floudas D."/>
            <person name="Held B.W."/>
            <person name="Riley R."/>
            <person name="Nagy L.G."/>
            <person name="Koehler G."/>
            <person name="Ransdell A.S."/>
            <person name="Younus H."/>
            <person name="Chow J."/>
            <person name="Chiniquy J."/>
            <person name="Lipzen A."/>
            <person name="Tritt A."/>
            <person name="Sun H."/>
            <person name="Haridas S."/>
            <person name="LaButti K."/>
            <person name="Ohm R.A."/>
            <person name="Kues U."/>
            <person name="Blanchette R.A."/>
            <person name="Grigoriev I.V."/>
            <person name="Minto R.E."/>
            <person name="Hibbett D.S."/>
        </authorList>
    </citation>
    <scope>NUCLEOTIDE SEQUENCE [LARGE SCALE GENOMIC DNA]</scope>
    <source>
        <strain evidence="3 4">FP15055 ss-10</strain>
    </source>
</reference>
<dbReference type="GO" id="GO:0045332">
    <property type="term" value="P:phospholipid translocation"/>
    <property type="evidence" value="ECO:0007669"/>
    <property type="project" value="TreeGrafter"/>
</dbReference>
<dbReference type="GO" id="GO:0005634">
    <property type="term" value="C:nucleus"/>
    <property type="evidence" value="ECO:0007669"/>
    <property type="project" value="TreeGrafter"/>
</dbReference>
<dbReference type="GO" id="GO:0005829">
    <property type="term" value="C:cytosol"/>
    <property type="evidence" value="ECO:0007669"/>
    <property type="project" value="TreeGrafter"/>
</dbReference>
<dbReference type="STRING" id="1314674.A0A0D7AYU3"/>
<accession>A0A0D7AYU3</accession>
<dbReference type="PANTHER" id="PTHR46403">
    <property type="entry name" value="TP53-REGULATED INHIBITOR OF APOPTOSIS 1"/>
    <property type="match status" value="1"/>
</dbReference>
<name>A0A0D7AYU3_9AGAR</name>
<dbReference type="EMBL" id="KN880689">
    <property type="protein sequence ID" value="KIY63528.1"/>
    <property type="molecule type" value="Genomic_DNA"/>
</dbReference>
<dbReference type="Pfam" id="PF05254">
    <property type="entry name" value="UPF0203"/>
    <property type="match status" value="1"/>
</dbReference>
<evidence type="ECO:0000256" key="2">
    <source>
        <dbReference type="ARBA" id="ARBA00023157"/>
    </source>
</evidence>
<protein>
    <submittedName>
        <fullName evidence="3">Uncharacterized protein</fullName>
    </submittedName>
</protein>
<sequence>MADSLSEACTPLKQAYDTCFNAWFEGYLEPAVAVRNQQNSREVYAKQKAEEFEAKCGKLWVSYKSCIQGALKEKGIDDMLKQAREEHPLKEAVPVPSSPSK</sequence>
<organism evidence="3 4">
    <name type="scientific">Cylindrobasidium torrendii FP15055 ss-10</name>
    <dbReference type="NCBI Taxonomy" id="1314674"/>
    <lineage>
        <taxon>Eukaryota</taxon>
        <taxon>Fungi</taxon>
        <taxon>Dikarya</taxon>
        <taxon>Basidiomycota</taxon>
        <taxon>Agaricomycotina</taxon>
        <taxon>Agaricomycetes</taxon>
        <taxon>Agaricomycetidae</taxon>
        <taxon>Agaricales</taxon>
        <taxon>Marasmiineae</taxon>
        <taxon>Physalacriaceae</taxon>
        <taxon>Cylindrobasidium</taxon>
    </lineage>
</organism>
<dbReference type="PANTHER" id="PTHR46403:SF1">
    <property type="entry name" value="TP53-REGULATED INHIBITOR OF APOPTOSIS 1"/>
    <property type="match status" value="1"/>
</dbReference>
<dbReference type="InterPro" id="IPR007918">
    <property type="entry name" value="MDM35_apoptosis"/>
</dbReference>
<keyword evidence="4" id="KW-1185">Reference proteome</keyword>